<dbReference type="RefSeq" id="WP_087999986.1">
    <property type="nucleotide sequence ID" value="NZ_BMHB01000001.1"/>
</dbReference>
<dbReference type="SMART" id="SM01118">
    <property type="entry name" value="CYTH"/>
    <property type="match status" value="1"/>
</dbReference>
<dbReference type="AlphaFoldDB" id="A0A8J3ALI9"/>
<sequence>MAKEIEIEFKNLLTKDEFTKLQNVFHITESMFVEQTNYYFETPSFTLKNSGGALRIRQKSHSFVLTLKIRQAIGHLEIHQKLSESEAMKILETSQIPDGEVKEYLIEENIKIDNLALLGDLTTRRVELPYENGLLVLDHSTYLNHEDYELEYEVTDELVGKKHFINLLCKYEIPERKTSNKIKRFFNAKQGFMGEK</sequence>
<dbReference type="Pfam" id="PF01928">
    <property type="entry name" value="CYTH"/>
    <property type="match status" value="1"/>
</dbReference>
<protein>
    <submittedName>
        <fullName evidence="2">CYTH domain-containing protein</fullName>
    </submittedName>
</protein>
<dbReference type="Proteomes" id="UP000626244">
    <property type="component" value="Unassembled WGS sequence"/>
</dbReference>
<dbReference type="InterPro" id="IPR033469">
    <property type="entry name" value="CYTH-like_dom_sf"/>
</dbReference>
<accession>A0A8J3ALI9</accession>
<comment type="caution">
    <text evidence="2">The sequence shown here is derived from an EMBL/GenBank/DDBJ whole genome shotgun (WGS) entry which is preliminary data.</text>
</comment>
<gene>
    <name evidence="2" type="ORF">GCM10007380_25510</name>
</gene>
<dbReference type="SUPFAM" id="SSF55154">
    <property type="entry name" value="CYTH-like phosphatases"/>
    <property type="match status" value="1"/>
</dbReference>
<feature type="domain" description="CYTH" evidence="1">
    <location>
        <begin position="4"/>
        <end position="192"/>
    </location>
</feature>
<dbReference type="InterPro" id="IPR023577">
    <property type="entry name" value="CYTH_domain"/>
</dbReference>
<reference evidence="3" key="1">
    <citation type="journal article" date="2019" name="Int. J. Syst. Evol. Microbiol.">
        <title>The Global Catalogue of Microorganisms (GCM) 10K type strain sequencing project: providing services to taxonomists for standard genome sequencing and annotation.</title>
        <authorList>
            <consortium name="The Broad Institute Genomics Platform"/>
            <consortium name="The Broad Institute Genome Sequencing Center for Infectious Disease"/>
            <person name="Wu L."/>
            <person name="Ma J."/>
        </authorList>
    </citation>
    <scope>NUCLEOTIDE SEQUENCE [LARGE SCALE GENOMIC DNA]</scope>
    <source>
        <strain evidence="3">CGMCC 1.14993</strain>
    </source>
</reference>
<dbReference type="CDD" id="cd07762">
    <property type="entry name" value="CYTH-like_Pase_1"/>
    <property type="match status" value="1"/>
</dbReference>
<evidence type="ECO:0000313" key="2">
    <source>
        <dbReference type="EMBL" id="GGI14949.1"/>
    </source>
</evidence>
<dbReference type="InterPro" id="IPR009195">
    <property type="entry name" value="Uncharacterised_YjbK"/>
</dbReference>
<evidence type="ECO:0000259" key="1">
    <source>
        <dbReference type="PROSITE" id="PS51707"/>
    </source>
</evidence>
<dbReference type="PIRSF" id="PIRSF012526">
    <property type="entry name" value="CYTH_UCP012526"/>
    <property type="match status" value="1"/>
</dbReference>
<dbReference type="EMBL" id="BMHB01000001">
    <property type="protein sequence ID" value="GGI14949.1"/>
    <property type="molecule type" value="Genomic_DNA"/>
</dbReference>
<keyword evidence="3" id="KW-1185">Reference proteome</keyword>
<proteinExistence type="predicted"/>
<evidence type="ECO:0000313" key="3">
    <source>
        <dbReference type="Proteomes" id="UP000626244"/>
    </source>
</evidence>
<dbReference type="Gene3D" id="2.40.320.10">
    <property type="entry name" value="Hypothetical Protein Pfu-838710-001"/>
    <property type="match status" value="1"/>
</dbReference>
<dbReference type="PROSITE" id="PS51707">
    <property type="entry name" value="CYTH"/>
    <property type="match status" value="1"/>
</dbReference>
<name>A0A8J3ALI9_9BACI</name>
<dbReference type="OrthoDB" id="384378at2"/>
<organism evidence="2 3">
    <name type="scientific">Gottfriedia solisilvae</name>
    <dbReference type="NCBI Taxonomy" id="1516104"/>
    <lineage>
        <taxon>Bacteria</taxon>
        <taxon>Bacillati</taxon>
        <taxon>Bacillota</taxon>
        <taxon>Bacilli</taxon>
        <taxon>Bacillales</taxon>
        <taxon>Bacillaceae</taxon>
        <taxon>Gottfriedia</taxon>
    </lineage>
</organism>